<name>A0A9Q9B8Q5_9PEZI</name>
<feature type="compositionally biased region" description="Polar residues" evidence="1">
    <location>
        <begin position="225"/>
        <end position="248"/>
    </location>
</feature>
<dbReference type="EMBL" id="CP099429">
    <property type="protein sequence ID" value="USW59121.1"/>
    <property type="molecule type" value="Genomic_DNA"/>
</dbReference>
<evidence type="ECO:0000313" key="3">
    <source>
        <dbReference type="Proteomes" id="UP001056384"/>
    </source>
</evidence>
<evidence type="ECO:0000256" key="1">
    <source>
        <dbReference type="SAM" id="MobiDB-lite"/>
    </source>
</evidence>
<accession>A0A9Q9B8Q5</accession>
<protein>
    <submittedName>
        <fullName evidence="2">Uncharacterized protein</fullName>
    </submittedName>
</protein>
<organism evidence="2 3">
    <name type="scientific">Septoria linicola</name>
    <dbReference type="NCBI Taxonomy" id="215465"/>
    <lineage>
        <taxon>Eukaryota</taxon>
        <taxon>Fungi</taxon>
        <taxon>Dikarya</taxon>
        <taxon>Ascomycota</taxon>
        <taxon>Pezizomycotina</taxon>
        <taxon>Dothideomycetes</taxon>
        <taxon>Dothideomycetidae</taxon>
        <taxon>Mycosphaerellales</taxon>
        <taxon>Mycosphaerellaceae</taxon>
        <taxon>Septoria</taxon>
    </lineage>
</organism>
<reference evidence="2" key="1">
    <citation type="submission" date="2022-06" db="EMBL/GenBank/DDBJ databases">
        <title>Complete genome sequences of two strains of the flax pathogen Septoria linicola.</title>
        <authorList>
            <person name="Lapalu N."/>
            <person name="Simon A."/>
            <person name="Demenou B."/>
            <person name="Paumier D."/>
            <person name="Guillot M.-P."/>
            <person name="Gout L."/>
            <person name="Valade R."/>
        </authorList>
    </citation>
    <scope>NUCLEOTIDE SEQUENCE</scope>
    <source>
        <strain evidence="2">SE15195</strain>
    </source>
</reference>
<dbReference type="AlphaFoldDB" id="A0A9Q9B8Q5"/>
<feature type="region of interest" description="Disordered" evidence="1">
    <location>
        <begin position="133"/>
        <end position="178"/>
    </location>
</feature>
<feature type="region of interest" description="Disordered" evidence="1">
    <location>
        <begin position="207"/>
        <end position="248"/>
    </location>
</feature>
<feature type="region of interest" description="Disordered" evidence="1">
    <location>
        <begin position="69"/>
        <end position="112"/>
    </location>
</feature>
<keyword evidence="3" id="KW-1185">Reference proteome</keyword>
<evidence type="ECO:0000313" key="2">
    <source>
        <dbReference type="EMBL" id="USW59121.1"/>
    </source>
</evidence>
<proteinExistence type="predicted"/>
<gene>
    <name evidence="2" type="ORF">Slin15195_G124400</name>
</gene>
<dbReference type="Proteomes" id="UP001056384">
    <property type="component" value="Chromosome 12"/>
</dbReference>
<sequence length="248" mass="28012">MAKKEDRRRARIIRRQAEYADLTTDAVTWKTIDEDESRALMGLPPKSRSHIDLAHKEEDFDNAAASQETMLASGITRPTHHLPPSTRQYDPSRDPRLRRFSPGPQPAMRPWDPHAYAASNVEFGEVRWLSPMEGALDSSSGNDPPISPRSLYPSEWQDMPIQGSLRSPPRPPPLAHENIPRTVQWHPINHFEALTSQYSQTNTWPVPTTMEYVPPPLPTCDTPPSHTTAQFQSGPESPAQPNSTFKQR</sequence>